<reference evidence="4" key="3">
    <citation type="submission" date="2025-09" db="UniProtKB">
        <authorList>
            <consortium name="Ensembl"/>
        </authorList>
    </citation>
    <scope>IDENTIFICATION</scope>
</reference>
<protein>
    <submittedName>
        <fullName evidence="4">Uncharacterized protein</fullName>
    </submittedName>
</protein>
<dbReference type="CDD" id="cd17682">
    <property type="entry name" value="RUN_RUFY4_like"/>
    <property type="match status" value="1"/>
</dbReference>
<dbReference type="InterPro" id="IPR037213">
    <property type="entry name" value="Run_dom_sf"/>
</dbReference>
<dbReference type="CDD" id="cd00136">
    <property type="entry name" value="PDZ_canonical"/>
    <property type="match status" value="1"/>
</dbReference>
<dbReference type="InterPro" id="IPR004012">
    <property type="entry name" value="Run_dom"/>
</dbReference>
<dbReference type="Pfam" id="PF00595">
    <property type="entry name" value="PDZ"/>
    <property type="match status" value="1"/>
</dbReference>
<reference evidence="4 5" key="1">
    <citation type="submission" date="2020-06" db="EMBL/GenBank/DDBJ databases">
        <authorList>
            <consortium name="Wellcome Sanger Institute Data Sharing"/>
        </authorList>
    </citation>
    <scope>NUCLEOTIDE SEQUENCE [LARGE SCALE GENOMIC DNA]</scope>
</reference>
<dbReference type="Ensembl" id="ENSDCDT00010041285.1">
    <property type="protein sequence ID" value="ENSDCDP00010033278.1"/>
    <property type="gene ID" value="ENSDCDG00010021260.1"/>
</dbReference>
<evidence type="ECO:0000259" key="3">
    <source>
        <dbReference type="PROSITE" id="PS50826"/>
    </source>
</evidence>
<dbReference type="Gene3D" id="1.20.58.900">
    <property type="match status" value="1"/>
</dbReference>
<feature type="domain" description="PDZ" evidence="2">
    <location>
        <begin position="165"/>
        <end position="222"/>
    </location>
</feature>
<name>A0AAY4CJI6_9TELE</name>
<accession>A0AAY4CJI6</accession>
<dbReference type="Proteomes" id="UP000694580">
    <property type="component" value="Chromosome 2"/>
</dbReference>
<dbReference type="Pfam" id="PF02759">
    <property type="entry name" value="RUN"/>
    <property type="match status" value="1"/>
</dbReference>
<sequence length="316" mass="35177">MPLKDPLLETLKVCILNLQSESPVIDRSPHLSSCCELLELILRKGLQQPILSIVQRDYWHVIDNLRQQDTCGKLGSLSLAAEQTLACKKLLTAQGRGRYFLRMALNRRILGNVVQHVLHVPKLLEVRRHITSILTLVQMPALFETLNLPHVHQICETYEAVPCRELGMVLRYLEGRVFVLDLLPGSQAGVDGCVHPGDVIDEINGVSLRNASNGQAGVVLSNLKGHPLSFRLLRWRGQDGGVYRPLLRLLRALQQENPSLRLGPQGPAGQQSLAGSSQGHTQCLKEGSNPLLSFQDMFQYSYPEISCVGRYIPHVV</sequence>
<dbReference type="PROSITE" id="PS50106">
    <property type="entry name" value="PDZ"/>
    <property type="match status" value="1"/>
</dbReference>
<proteinExistence type="predicted"/>
<evidence type="ECO:0000313" key="5">
    <source>
        <dbReference type="Proteomes" id="UP000694580"/>
    </source>
</evidence>
<dbReference type="PANTHER" id="PTHR46753:SF3">
    <property type="entry name" value="PDZ DOMAIN-CONTAINING PROTEIN"/>
    <property type="match status" value="1"/>
</dbReference>
<feature type="domain" description="RUN" evidence="3">
    <location>
        <begin position="25"/>
        <end position="171"/>
    </location>
</feature>
<evidence type="ECO:0000313" key="4">
    <source>
        <dbReference type="Ensembl" id="ENSDCDP00010033278.1"/>
    </source>
</evidence>
<dbReference type="InterPro" id="IPR001478">
    <property type="entry name" value="PDZ"/>
</dbReference>
<organism evidence="4 5">
    <name type="scientific">Denticeps clupeoides</name>
    <name type="common">denticle herring</name>
    <dbReference type="NCBI Taxonomy" id="299321"/>
    <lineage>
        <taxon>Eukaryota</taxon>
        <taxon>Metazoa</taxon>
        <taxon>Chordata</taxon>
        <taxon>Craniata</taxon>
        <taxon>Vertebrata</taxon>
        <taxon>Euteleostomi</taxon>
        <taxon>Actinopterygii</taxon>
        <taxon>Neopterygii</taxon>
        <taxon>Teleostei</taxon>
        <taxon>Clupei</taxon>
        <taxon>Clupeiformes</taxon>
        <taxon>Denticipitoidei</taxon>
        <taxon>Denticipitidae</taxon>
        <taxon>Denticeps</taxon>
    </lineage>
</organism>
<dbReference type="AlphaFoldDB" id="A0AAY4CJI6"/>
<reference evidence="4" key="2">
    <citation type="submission" date="2025-08" db="UniProtKB">
        <authorList>
            <consortium name="Ensembl"/>
        </authorList>
    </citation>
    <scope>IDENTIFICATION</scope>
</reference>
<dbReference type="PANTHER" id="PTHR46753">
    <property type="entry name" value="FYVE AND COILED-COIL DOMAIN-CONTAINING PROTEIN 1"/>
    <property type="match status" value="1"/>
</dbReference>
<evidence type="ECO:0000256" key="1">
    <source>
        <dbReference type="SAM" id="MobiDB-lite"/>
    </source>
</evidence>
<keyword evidence="5" id="KW-1185">Reference proteome</keyword>
<dbReference type="PROSITE" id="PS50826">
    <property type="entry name" value="RUN"/>
    <property type="match status" value="1"/>
</dbReference>
<evidence type="ECO:0000259" key="2">
    <source>
        <dbReference type="PROSITE" id="PS50106"/>
    </source>
</evidence>
<dbReference type="SUPFAM" id="SSF50156">
    <property type="entry name" value="PDZ domain-like"/>
    <property type="match status" value="1"/>
</dbReference>
<feature type="compositionally biased region" description="Polar residues" evidence="1">
    <location>
        <begin position="268"/>
        <end position="281"/>
    </location>
</feature>
<dbReference type="InterPro" id="IPR036034">
    <property type="entry name" value="PDZ_sf"/>
</dbReference>
<feature type="region of interest" description="Disordered" evidence="1">
    <location>
        <begin position="260"/>
        <end position="282"/>
    </location>
</feature>
<dbReference type="Gene3D" id="2.30.42.10">
    <property type="match status" value="1"/>
</dbReference>
<dbReference type="SUPFAM" id="SSF140741">
    <property type="entry name" value="RUN domain-like"/>
    <property type="match status" value="1"/>
</dbReference>
<dbReference type="GeneTree" id="ENSGT00940000171204"/>
<dbReference type="SMART" id="SM00228">
    <property type="entry name" value="PDZ"/>
    <property type="match status" value="1"/>
</dbReference>